<dbReference type="PANTHER" id="PTHR43433">
    <property type="entry name" value="HYDROLASE, ALPHA/BETA FOLD FAMILY PROTEIN"/>
    <property type="match status" value="1"/>
</dbReference>
<dbReference type="RefSeq" id="WP_219572197.1">
    <property type="nucleotide sequence ID" value="NZ_CP120988.1"/>
</dbReference>
<sequence length="276" mass="29827">MPIVPVNGIRLSYEDSGGTGEPVVMVMGSGATGRAWHLHQVPALVAAGYRVITFENRGIAPSAPCADGFTIQDMVNDVVGLIGHLRLDGCRLVGTSLGSYVVQELALRRPDLVQSAVLLATRGRVDAMRRALTRAEIELYDSGVRLPPKFDAVVQVMRNLSPRSLLNDVEVSDWLEVLEATSGNVSGERAQLGLDPTPSRLPAYRSISVPCHVIAFQDDLVTPPELGREVAEAIPGASFEVIPGCGHYGYLEDPDSVNKGIVEFFRTVADRQTVRR</sequence>
<dbReference type="GO" id="GO:0016787">
    <property type="term" value="F:hydrolase activity"/>
    <property type="evidence" value="ECO:0007669"/>
    <property type="project" value="UniProtKB-KW"/>
</dbReference>
<accession>A0ABY9IZA8</accession>
<dbReference type="Proteomes" id="UP001235744">
    <property type="component" value="Chromosome"/>
</dbReference>
<dbReference type="PANTHER" id="PTHR43433:SF5">
    <property type="entry name" value="AB HYDROLASE-1 DOMAIN-CONTAINING PROTEIN"/>
    <property type="match status" value="1"/>
</dbReference>
<protein>
    <submittedName>
        <fullName evidence="2">Alpha/beta hydrolase</fullName>
    </submittedName>
</protein>
<evidence type="ECO:0000259" key="1">
    <source>
        <dbReference type="Pfam" id="PF12697"/>
    </source>
</evidence>
<dbReference type="InterPro" id="IPR000073">
    <property type="entry name" value="AB_hydrolase_1"/>
</dbReference>
<dbReference type="EMBL" id="CP120988">
    <property type="protein sequence ID" value="WLQ59308.1"/>
    <property type="molecule type" value="Genomic_DNA"/>
</dbReference>
<gene>
    <name evidence="2" type="ORF">P8A19_29545</name>
</gene>
<keyword evidence="2" id="KW-0378">Hydrolase</keyword>
<evidence type="ECO:0000313" key="2">
    <source>
        <dbReference type="EMBL" id="WLQ59308.1"/>
    </source>
</evidence>
<reference evidence="2 3" key="1">
    <citation type="submission" date="2023-03" db="EMBL/GenBank/DDBJ databases">
        <title>Isolation and description of six Streptomyces strains from soil environments, able to metabolize different microbial glucans.</title>
        <authorList>
            <person name="Widen T."/>
            <person name="Larsbrink J."/>
        </authorList>
    </citation>
    <scope>NUCLEOTIDE SEQUENCE [LARGE SCALE GENOMIC DNA]</scope>
    <source>
        <strain evidence="2 3">Alt2</strain>
    </source>
</reference>
<feature type="domain" description="AB hydrolase-1" evidence="1">
    <location>
        <begin position="24"/>
        <end position="257"/>
    </location>
</feature>
<name>A0ABY9IZA8_9ACTN</name>
<dbReference type="Pfam" id="PF12697">
    <property type="entry name" value="Abhydrolase_6"/>
    <property type="match status" value="1"/>
</dbReference>
<keyword evidence="3" id="KW-1185">Reference proteome</keyword>
<dbReference type="InterPro" id="IPR050471">
    <property type="entry name" value="AB_hydrolase"/>
</dbReference>
<proteinExistence type="predicted"/>
<evidence type="ECO:0000313" key="3">
    <source>
        <dbReference type="Proteomes" id="UP001235744"/>
    </source>
</evidence>
<organism evidence="2 3">
    <name type="scientific">Streptomyces poriferorum</name>
    <dbReference type="NCBI Taxonomy" id="2798799"/>
    <lineage>
        <taxon>Bacteria</taxon>
        <taxon>Bacillati</taxon>
        <taxon>Actinomycetota</taxon>
        <taxon>Actinomycetes</taxon>
        <taxon>Kitasatosporales</taxon>
        <taxon>Streptomycetaceae</taxon>
        <taxon>Streptomyces</taxon>
    </lineage>
</organism>